<feature type="transmembrane region" description="Helical" evidence="1">
    <location>
        <begin position="6"/>
        <end position="27"/>
    </location>
</feature>
<dbReference type="RefSeq" id="WP_269032319.1">
    <property type="nucleotide sequence ID" value="NZ_CP114040.1"/>
</dbReference>
<reference evidence="2" key="1">
    <citation type="submission" date="2022-11" db="EMBL/GenBank/DDBJ databases">
        <title>Minimal conservation of predation-associated metabolite biosynthetic gene clusters underscores biosynthetic potential of Myxococcota including descriptions for ten novel species: Archangium lansinium sp. nov., Myxococcus landrumus sp. nov., Nannocystis bai.</title>
        <authorList>
            <person name="Ahearne A."/>
            <person name="Stevens C."/>
            <person name="Dowd S."/>
        </authorList>
    </citation>
    <scope>NUCLEOTIDE SEQUENCE</scope>
    <source>
        <strain evidence="2">Fl3</strain>
    </source>
</reference>
<evidence type="ECO:0000313" key="2">
    <source>
        <dbReference type="EMBL" id="WAS89985.1"/>
    </source>
</evidence>
<dbReference type="EMBL" id="CP114040">
    <property type="protein sequence ID" value="WAS89985.1"/>
    <property type="molecule type" value="Genomic_DNA"/>
</dbReference>
<keyword evidence="3" id="KW-1185">Reference proteome</keyword>
<evidence type="ECO:0000256" key="1">
    <source>
        <dbReference type="SAM" id="Phobius"/>
    </source>
</evidence>
<proteinExistence type="predicted"/>
<evidence type="ECO:0000313" key="3">
    <source>
        <dbReference type="Proteomes" id="UP001164459"/>
    </source>
</evidence>
<keyword evidence="1" id="KW-0812">Transmembrane</keyword>
<dbReference type="Proteomes" id="UP001164459">
    <property type="component" value="Chromosome"/>
</dbReference>
<accession>A0ABY7GSQ1</accession>
<keyword evidence="1" id="KW-1133">Transmembrane helix</keyword>
<name>A0ABY7GSQ1_9BACT</name>
<organism evidence="2 3">
    <name type="scientific">Nannocystis punicea</name>
    <dbReference type="NCBI Taxonomy" id="2995304"/>
    <lineage>
        <taxon>Bacteria</taxon>
        <taxon>Pseudomonadati</taxon>
        <taxon>Myxococcota</taxon>
        <taxon>Polyangia</taxon>
        <taxon>Nannocystales</taxon>
        <taxon>Nannocystaceae</taxon>
        <taxon>Nannocystis</taxon>
    </lineage>
</organism>
<protein>
    <submittedName>
        <fullName evidence="2">DUF3592 domain-containing protein</fullName>
    </submittedName>
</protein>
<keyword evidence="1" id="KW-0472">Membrane</keyword>
<gene>
    <name evidence="2" type="ORF">O0S08_27645</name>
</gene>
<feature type="transmembrane region" description="Helical" evidence="1">
    <location>
        <begin position="115"/>
        <end position="138"/>
    </location>
</feature>
<sequence length="142" mass="15646">MTRFDIVLMTSMGLLGLVTVGLTLWVLRRTRALLVTGERVLGRPARSQHRVGTGDGAAQYDVVEFMTKDGQSGRTMSRLGMKWSTQDLSIPVIYDPSNPKHAVIDHKFELWGAPVLMLFMGVVVVLVPVGVVVTLYAIGRIH</sequence>